<evidence type="ECO:0000256" key="1">
    <source>
        <dbReference type="ARBA" id="ARBA00022670"/>
    </source>
</evidence>
<evidence type="ECO:0000256" key="2">
    <source>
        <dbReference type="ARBA" id="ARBA00022723"/>
    </source>
</evidence>
<protein>
    <recommendedName>
        <fullName evidence="6">Peptidase metallopeptidase domain-containing protein</fullName>
    </recommendedName>
</protein>
<dbReference type="PRINTS" id="PR00138">
    <property type="entry name" value="MATRIXIN"/>
</dbReference>
<dbReference type="InterPro" id="IPR021190">
    <property type="entry name" value="Pept_M10A"/>
</dbReference>
<dbReference type="PANTHER" id="PTHR10201">
    <property type="entry name" value="MATRIX METALLOPROTEINASE"/>
    <property type="match status" value="1"/>
</dbReference>
<reference evidence="7" key="1">
    <citation type="journal article" date="2015" name="Nature">
        <title>Complex archaea that bridge the gap between prokaryotes and eukaryotes.</title>
        <authorList>
            <person name="Spang A."/>
            <person name="Saw J.H."/>
            <person name="Jorgensen S.L."/>
            <person name="Zaremba-Niedzwiedzka K."/>
            <person name="Martijn J."/>
            <person name="Lind A.E."/>
            <person name="van Eijk R."/>
            <person name="Schleper C."/>
            <person name="Guy L."/>
            <person name="Ettema T.J."/>
        </authorList>
    </citation>
    <scope>NUCLEOTIDE SEQUENCE</scope>
</reference>
<organism evidence="7">
    <name type="scientific">marine sediment metagenome</name>
    <dbReference type="NCBI Taxonomy" id="412755"/>
    <lineage>
        <taxon>unclassified sequences</taxon>
        <taxon>metagenomes</taxon>
        <taxon>ecological metagenomes</taxon>
    </lineage>
</organism>
<accession>A0A0F9LN42</accession>
<evidence type="ECO:0000313" key="7">
    <source>
        <dbReference type="EMBL" id="KKM94768.1"/>
    </source>
</evidence>
<evidence type="ECO:0000256" key="4">
    <source>
        <dbReference type="ARBA" id="ARBA00022833"/>
    </source>
</evidence>
<gene>
    <name evidence="7" type="ORF">LCGC14_1195050</name>
</gene>
<keyword evidence="3" id="KW-0378">Hydrolase</keyword>
<keyword evidence="4" id="KW-0862">Zinc</keyword>
<dbReference type="SUPFAM" id="SSF55486">
    <property type="entry name" value="Metalloproteases ('zincins'), catalytic domain"/>
    <property type="match status" value="1"/>
</dbReference>
<dbReference type="AlphaFoldDB" id="A0A0F9LN42"/>
<proteinExistence type="predicted"/>
<dbReference type="InterPro" id="IPR006026">
    <property type="entry name" value="Peptidase_Metallo"/>
</dbReference>
<evidence type="ECO:0000256" key="5">
    <source>
        <dbReference type="ARBA" id="ARBA00023049"/>
    </source>
</evidence>
<dbReference type="GO" id="GO:0006508">
    <property type="term" value="P:proteolysis"/>
    <property type="evidence" value="ECO:0007669"/>
    <property type="project" value="UniProtKB-KW"/>
</dbReference>
<keyword evidence="1" id="KW-0645">Protease</keyword>
<feature type="domain" description="Peptidase metallopeptidase" evidence="6">
    <location>
        <begin position="38"/>
        <end position="226"/>
    </location>
</feature>
<name>A0A0F9LN42_9ZZZZ</name>
<dbReference type="EMBL" id="LAZR01006096">
    <property type="protein sequence ID" value="KKM94768.1"/>
    <property type="molecule type" value="Genomic_DNA"/>
</dbReference>
<dbReference type="InterPro" id="IPR024079">
    <property type="entry name" value="MetalloPept_cat_dom_sf"/>
</dbReference>
<dbReference type="Gene3D" id="3.40.390.10">
    <property type="entry name" value="Collagenase (Catalytic Domain)"/>
    <property type="match status" value="1"/>
</dbReference>
<dbReference type="GO" id="GO:0008270">
    <property type="term" value="F:zinc ion binding"/>
    <property type="evidence" value="ECO:0007669"/>
    <property type="project" value="InterPro"/>
</dbReference>
<dbReference type="InterPro" id="IPR001818">
    <property type="entry name" value="Pept_M10_metallopeptidase"/>
</dbReference>
<comment type="caution">
    <text evidence="7">The sequence shown here is derived from an EMBL/GenBank/DDBJ whole genome shotgun (WGS) entry which is preliminary data.</text>
</comment>
<evidence type="ECO:0000259" key="6">
    <source>
        <dbReference type="SMART" id="SM00235"/>
    </source>
</evidence>
<dbReference type="SMART" id="SM00235">
    <property type="entry name" value="ZnMc"/>
    <property type="match status" value="1"/>
</dbReference>
<dbReference type="GO" id="GO:0030574">
    <property type="term" value="P:collagen catabolic process"/>
    <property type="evidence" value="ECO:0007669"/>
    <property type="project" value="TreeGrafter"/>
</dbReference>
<keyword evidence="2" id="KW-0479">Metal-binding</keyword>
<dbReference type="GO" id="GO:0004222">
    <property type="term" value="F:metalloendopeptidase activity"/>
    <property type="evidence" value="ECO:0007669"/>
    <property type="project" value="InterPro"/>
</dbReference>
<dbReference type="Pfam" id="PF00413">
    <property type="entry name" value="Peptidase_M10"/>
    <property type="match status" value="1"/>
</dbReference>
<dbReference type="GO" id="GO:0030198">
    <property type="term" value="P:extracellular matrix organization"/>
    <property type="evidence" value="ECO:0007669"/>
    <property type="project" value="TreeGrafter"/>
</dbReference>
<dbReference type="GO" id="GO:0031012">
    <property type="term" value="C:extracellular matrix"/>
    <property type="evidence" value="ECO:0007669"/>
    <property type="project" value="InterPro"/>
</dbReference>
<sequence>MGRRSSRKSVFNKKKDYTCNVMADGKGGLSFAIEQDEWDGKWDKPIMYYKVIGTCRTMTKSQIRRALNYAMTTWDIEIPIVFKPWWFNNQHKTPDITIDFKNKDNDNKFRDSPSVLAYAWFPAQGSVSGQIVFNDDYIWDYLGKGIKAQTALDKGWVDNVQYPEGTLRTYSIVAVLIHELGHSLGLRHDVTGNSSGIDVMDAYYSGINRIELSVRDIERIVAKYGVRVYSRWHHYNRLKKAFAISRKRLIIR</sequence>
<dbReference type="PANTHER" id="PTHR10201:SF323">
    <property type="entry name" value="MATRIX METALLOPROTEINASE-21"/>
    <property type="match status" value="1"/>
</dbReference>
<keyword evidence="5" id="KW-0482">Metalloprotease</keyword>
<evidence type="ECO:0000256" key="3">
    <source>
        <dbReference type="ARBA" id="ARBA00022801"/>
    </source>
</evidence>